<dbReference type="NCBIfam" id="NF004159">
    <property type="entry name" value="PRK05627.1-2"/>
    <property type="match status" value="1"/>
</dbReference>
<dbReference type="Proteomes" id="UP000503183">
    <property type="component" value="Chromosome"/>
</dbReference>
<evidence type="ECO:0000256" key="4">
    <source>
        <dbReference type="ARBA" id="ARBA00022630"/>
    </source>
</evidence>
<dbReference type="NCBIfam" id="NF004163">
    <property type="entry name" value="PRK05627.1-6"/>
    <property type="match status" value="1"/>
</dbReference>
<dbReference type="UniPathway" id="UPA00277">
    <property type="reaction ID" value="UER00407"/>
</dbReference>
<organism evidence="17 18">
    <name type="scientific">Buchnera aphidicola</name>
    <name type="common">Microlophium carnosum</name>
    <dbReference type="NCBI Taxonomy" id="2708354"/>
    <lineage>
        <taxon>Bacteria</taxon>
        <taxon>Pseudomonadati</taxon>
        <taxon>Pseudomonadota</taxon>
        <taxon>Gammaproteobacteria</taxon>
        <taxon>Enterobacterales</taxon>
        <taxon>Erwiniaceae</taxon>
        <taxon>Buchnera</taxon>
    </lineage>
</organism>
<dbReference type="SUPFAM" id="SSF82114">
    <property type="entry name" value="Riboflavin kinase-like"/>
    <property type="match status" value="1"/>
</dbReference>
<evidence type="ECO:0000256" key="15">
    <source>
        <dbReference type="PIRNR" id="PIRNR004491"/>
    </source>
</evidence>
<dbReference type="EC" id="2.7.7.2" evidence="15"/>
<dbReference type="Gene3D" id="2.40.30.30">
    <property type="entry name" value="Riboflavin kinase-like"/>
    <property type="match status" value="1"/>
</dbReference>
<dbReference type="NCBIfam" id="TIGR00083">
    <property type="entry name" value="ribF"/>
    <property type="match status" value="1"/>
</dbReference>
<dbReference type="CDD" id="cd02064">
    <property type="entry name" value="FAD_synthetase_N"/>
    <property type="match status" value="1"/>
</dbReference>
<keyword evidence="10 15" id="KW-0274">FAD</keyword>
<dbReference type="PIRSF" id="PIRSF004491">
    <property type="entry name" value="FAD_Synth"/>
    <property type="match status" value="1"/>
</dbReference>
<proteinExistence type="inferred from homology"/>
<comment type="catalytic activity">
    <reaction evidence="14 15">
        <text>FMN + ATP + H(+) = FAD + diphosphate</text>
        <dbReference type="Rhea" id="RHEA:17237"/>
        <dbReference type="ChEBI" id="CHEBI:15378"/>
        <dbReference type="ChEBI" id="CHEBI:30616"/>
        <dbReference type="ChEBI" id="CHEBI:33019"/>
        <dbReference type="ChEBI" id="CHEBI:57692"/>
        <dbReference type="ChEBI" id="CHEBI:58210"/>
        <dbReference type="EC" id="2.7.7.2"/>
    </reaction>
</comment>
<dbReference type="AlphaFoldDB" id="A0A6G9JSM2"/>
<dbReference type="UniPathway" id="UPA00276">
    <property type="reaction ID" value="UER00406"/>
</dbReference>
<evidence type="ECO:0000313" key="17">
    <source>
        <dbReference type="EMBL" id="QIQ41753.1"/>
    </source>
</evidence>
<reference evidence="17 18" key="1">
    <citation type="submission" date="2020-04" db="EMBL/GenBank/DDBJ databases">
        <title>Parallel evolution in the integration of a co-obligate aphid symbiosis.</title>
        <authorList>
            <person name="Monnin D."/>
            <person name="Jackson R."/>
            <person name="Kiers E.T."/>
            <person name="Bunker M."/>
            <person name="Ellers J."/>
            <person name="Henry L.M."/>
        </authorList>
    </citation>
    <scope>NUCLEOTIDE SEQUENCE [LARGE SCALE GENOMIC DNA]</scope>
    <source>
        <strain evidence="17">MCAR-56B</strain>
    </source>
</reference>
<evidence type="ECO:0000256" key="7">
    <source>
        <dbReference type="ARBA" id="ARBA00022695"/>
    </source>
</evidence>
<dbReference type="GO" id="GO:0008531">
    <property type="term" value="F:riboflavin kinase activity"/>
    <property type="evidence" value="ECO:0007669"/>
    <property type="project" value="UniProtKB-UniRule"/>
</dbReference>
<evidence type="ECO:0000256" key="6">
    <source>
        <dbReference type="ARBA" id="ARBA00022679"/>
    </source>
</evidence>
<dbReference type="GO" id="GO:0009231">
    <property type="term" value="P:riboflavin biosynthetic process"/>
    <property type="evidence" value="ECO:0007669"/>
    <property type="project" value="InterPro"/>
</dbReference>
<dbReference type="GO" id="GO:0003919">
    <property type="term" value="F:FMN adenylyltransferase activity"/>
    <property type="evidence" value="ECO:0007669"/>
    <property type="project" value="UniProtKB-UniRule"/>
</dbReference>
<dbReference type="EMBL" id="CP048747">
    <property type="protein sequence ID" value="QIQ41753.1"/>
    <property type="molecule type" value="Genomic_DNA"/>
</dbReference>
<dbReference type="InterPro" id="IPR023465">
    <property type="entry name" value="Riboflavin_kinase_dom_sf"/>
</dbReference>
<accession>A0A6G9JSM2</accession>
<evidence type="ECO:0000256" key="14">
    <source>
        <dbReference type="ARBA" id="ARBA00049494"/>
    </source>
</evidence>
<keyword evidence="6 15" id="KW-0808">Transferase</keyword>
<keyword evidence="5 15" id="KW-0288">FMN</keyword>
<dbReference type="InterPro" id="IPR023468">
    <property type="entry name" value="Riboflavin_kinase"/>
</dbReference>
<dbReference type="InterPro" id="IPR015864">
    <property type="entry name" value="FAD_synthase"/>
</dbReference>
<evidence type="ECO:0000256" key="1">
    <source>
        <dbReference type="ARBA" id="ARBA00002121"/>
    </source>
</evidence>
<dbReference type="NCBIfam" id="NF004162">
    <property type="entry name" value="PRK05627.1-5"/>
    <property type="match status" value="1"/>
</dbReference>
<dbReference type="SUPFAM" id="SSF52374">
    <property type="entry name" value="Nucleotidylyl transferase"/>
    <property type="match status" value="1"/>
</dbReference>
<sequence length="322" mass="37322">MKIIRGIHNIKEINTNSVITIGNFDGVHLGHQELFLHTNETGKKYKLSTIIILFEPQPLEFLRKNDAPFRITQFREKVKRIASYNFNKILCIRFNKSFKSLSAEDFIINILINKLHVKFIVIGDDFRFGFQKNGDINLLKKLANQYQFDVIKIKSLYKKNIKISSTNIRKALSENNIKLASLFLGRTFSISGRVIHGNKIGRTINCPTANILLKKNFPLTNGVYAVKISYFLNKNAIGISNIGIKPSFSNTKKHTLLEVHLFDIEINLYGKDIEVFIYKKIRDEQVFSSTKKLKNQIVKDILIVKKYFKTHEHYIEKREKNG</sequence>
<evidence type="ECO:0000256" key="5">
    <source>
        <dbReference type="ARBA" id="ARBA00022643"/>
    </source>
</evidence>
<keyword evidence="12" id="KW-0511">Multifunctional enzyme</keyword>
<dbReference type="PANTHER" id="PTHR22749:SF6">
    <property type="entry name" value="RIBOFLAVIN KINASE"/>
    <property type="match status" value="1"/>
</dbReference>
<evidence type="ECO:0000256" key="10">
    <source>
        <dbReference type="ARBA" id="ARBA00022827"/>
    </source>
</evidence>
<dbReference type="GO" id="GO:0005524">
    <property type="term" value="F:ATP binding"/>
    <property type="evidence" value="ECO:0007669"/>
    <property type="project" value="UniProtKB-UniRule"/>
</dbReference>
<dbReference type="GO" id="GO:0006747">
    <property type="term" value="P:FAD biosynthetic process"/>
    <property type="evidence" value="ECO:0007669"/>
    <property type="project" value="UniProtKB-UniRule"/>
</dbReference>
<dbReference type="EC" id="2.7.1.26" evidence="15"/>
<dbReference type="FunFam" id="3.40.50.620:FF:000021">
    <property type="entry name" value="Riboflavin biosynthesis protein"/>
    <property type="match status" value="1"/>
</dbReference>
<comment type="catalytic activity">
    <reaction evidence="13 15">
        <text>riboflavin + ATP = FMN + ADP + H(+)</text>
        <dbReference type="Rhea" id="RHEA:14357"/>
        <dbReference type="ChEBI" id="CHEBI:15378"/>
        <dbReference type="ChEBI" id="CHEBI:30616"/>
        <dbReference type="ChEBI" id="CHEBI:57986"/>
        <dbReference type="ChEBI" id="CHEBI:58210"/>
        <dbReference type="ChEBI" id="CHEBI:456216"/>
        <dbReference type="EC" id="2.7.1.26"/>
    </reaction>
</comment>
<keyword evidence="4 15" id="KW-0285">Flavoprotein</keyword>
<dbReference type="Gene3D" id="3.40.50.620">
    <property type="entry name" value="HUPs"/>
    <property type="match status" value="1"/>
</dbReference>
<dbReference type="InterPro" id="IPR014729">
    <property type="entry name" value="Rossmann-like_a/b/a_fold"/>
</dbReference>
<evidence type="ECO:0000256" key="8">
    <source>
        <dbReference type="ARBA" id="ARBA00022741"/>
    </source>
</evidence>
<evidence type="ECO:0000256" key="2">
    <source>
        <dbReference type="ARBA" id="ARBA00004726"/>
    </source>
</evidence>
<comment type="pathway">
    <text evidence="2 15">Cofactor biosynthesis; FAD biosynthesis; FAD from FMN: step 1/1.</text>
</comment>
<evidence type="ECO:0000256" key="13">
    <source>
        <dbReference type="ARBA" id="ARBA00047880"/>
    </source>
</evidence>
<dbReference type="InterPro" id="IPR002606">
    <property type="entry name" value="Riboflavin_kinase_bac"/>
</dbReference>
<comment type="similarity">
    <text evidence="15">Belongs to the ribF family.</text>
</comment>
<keyword evidence="8 15" id="KW-0547">Nucleotide-binding</keyword>
<keyword evidence="11 15" id="KW-0067">ATP-binding</keyword>
<evidence type="ECO:0000313" key="18">
    <source>
        <dbReference type="Proteomes" id="UP000503183"/>
    </source>
</evidence>
<keyword evidence="7 15" id="KW-0548">Nucleotidyltransferase</keyword>
<comment type="function">
    <text evidence="1">Catalyzes the phosphorylation of riboflavin to FMN followed by the adenylation of FMN to FAD.</text>
</comment>
<evidence type="ECO:0000256" key="12">
    <source>
        <dbReference type="ARBA" id="ARBA00023268"/>
    </source>
</evidence>
<keyword evidence="9 15" id="KW-0418">Kinase</keyword>
<comment type="pathway">
    <text evidence="3 15">Cofactor biosynthesis; FMN biosynthesis; FMN from riboflavin (ATP route): step 1/1.</text>
</comment>
<feature type="domain" description="Riboflavin kinase" evidence="16">
    <location>
        <begin position="183"/>
        <end position="309"/>
    </location>
</feature>
<evidence type="ECO:0000256" key="11">
    <source>
        <dbReference type="ARBA" id="ARBA00022840"/>
    </source>
</evidence>
<dbReference type="Pfam" id="PF01687">
    <property type="entry name" value="Flavokinase"/>
    <property type="match status" value="1"/>
</dbReference>
<gene>
    <name evidence="17" type="primary">ribF</name>
    <name evidence="17" type="ORF">G4A98_00740</name>
</gene>
<evidence type="ECO:0000256" key="3">
    <source>
        <dbReference type="ARBA" id="ARBA00005201"/>
    </source>
</evidence>
<dbReference type="InterPro" id="IPR015865">
    <property type="entry name" value="Riboflavin_kinase_bac/euk"/>
</dbReference>
<evidence type="ECO:0000259" key="16">
    <source>
        <dbReference type="SMART" id="SM00904"/>
    </source>
</evidence>
<evidence type="ECO:0000256" key="9">
    <source>
        <dbReference type="ARBA" id="ARBA00022777"/>
    </source>
</evidence>
<dbReference type="GO" id="GO:0009398">
    <property type="term" value="P:FMN biosynthetic process"/>
    <property type="evidence" value="ECO:0007669"/>
    <property type="project" value="UniProtKB-UniRule"/>
</dbReference>
<dbReference type="Pfam" id="PF06574">
    <property type="entry name" value="FAD_syn"/>
    <property type="match status" value="1"/>
</dbReference>
<protein>
    <recommendedName>
        <fullName evidence="15">Riboflavin biosynthesis protein</fullName>
    </recommendedName>
    <domain>
        <recommendedName>
            <fullName evidence="15">Riboflavin kinase</fullName>
            <ecNumber evidence="15">2.7.1.26</ecNumber>
        </recommendedName>
        <alternativeName>
            <fullName evidence="15">Flavokinase</fullName>
        </alternativeName>
    </domain>
    <domain>
        <recommendedName>
            <fullName evidence="15">FMN adenylyltransferase</fullName>
            <ecNumber evidence="15">2.7.7.2</ecNumber>
        </recommendedName>
        <alternativeName>
            <fullName evidence="15">FAD pyrophosphorylase</fullName>
        </alternativeName>
        <alternativeName>
            <fullName evidence="15">FAD synthase</fullName>
        </alternativeName>
    </domain>
</protein>
<dbReference type="SMART" id="SM00904">
    <property type="entry name" value="Flavokinase"/>
    <property type="match status" value="1"/>
</dbReference>
<dbReference type="PANTHER" id="PTHR22749">
    <property type="entry name" value="RIBOFLAVIN KINASE/FMN ADENYLYLTRANSFERASE"/>
    <property type="match status" value="1"/>
</dbReference>
<name>A0A6G9JSM2_9GAMM</name>